<sequence>MTTEFNVSWRRYLLPPLDREGPKFVAVFAIAALLLFWAWEPLGWVGVVLTVWCFYFFRDPDRFTPMRKGLVITPASGVVSLIKKVPPPKQLEMGEDERWRVSVFMSVFDCHVNRMPVGGTIRKVVYIAGKFVNASLDKASEDNERNMVFVTTDDGKDLAFVQIAGLVARRIRCDIKEGQTTRTGERMGMIRFGSRLDIYLPPGVEPLVALGQTCVSGETVIADIEADELKRDAEAR</sequence>
<evidence type="ECO:0000256" key="1">
    <source>
        <dbReference type="ARBA" id="ARBA00022475"/>
    </source>
</evidence>
<evidence type="ECO:0000256" key="12">
    <source>
        <dbReference type="SAM" id="Phobius"/>
    </source>
</evidence>
<organism evidence="13 14">
    <name type="scientific">Caenispirillum salinarum AK4</name>
    <dbReference type="NCBI Taxonomy" id="1238182"/>
    <lineage>
        <taxon>Bacteria</taxon>
        <taxon>Pseudomonadati</taxon>
        <taxon>Pseudomonadota</taxon>
        <taxon>Alphaproteobacteria</taxon>
        <taxon>Rhodospirillales</taxon>
        <taxon>Novispirillaceae</taxon>
        <taxon>Caenispirillum</taxon>
    </lineage>
</organism>
<feature type="chain" id="PRO_5023297119" description="Phosphatidylserine decarboxylase alpha chain" evidence="11">
    <location>
        <begin position="194"/>
        <end position="236"/>
    </location>
</feature>
<comment type="PTM">
    <text evidence="11">Is synthesized initially as an inactive proenzyme. Formation of the active enzyme involves a self-maturation process in which the active site pyruvoyl group is generated from an internal serine residue via an autocatalytic post-translational modification. Two non-identical subunits are generated from the proenzyme in this reaction, and the pyruvate is formed at the N-terminus of the alpha chain, which is derived from the carboxyl end of the proenzyme. The post-translation cleavage follows an unusual pathway, termed non-hydrolytic serinolysis, in which the side chain hydroxyl group of the serine supplies its oxygen atom to form the C-terminus of the beta chain, while the remainder of the serine residue undergoes an oxidative deamination to produce ammonia and the pyruvoyl prosthetic group on the alpha chain.</text>
</comment>
<protein>
    <recommendedName>
        <fullName evidence="11">Phosphatidylserine decarboxylase proenzyme</fullName>
        <ecNumber evidence="11">4.1.1.65</ecNumber>
    </recommendedName>
    <component>
        <recommendedName>
            <fullName evidence="11">Phosphatidylserine decarboxylase alpha chain</fullName>
        </recommendedName>
    </component>
    <component>
        <recommendedName>
            <fullName evidence="11">Phosphatidylserine decarboxylase beta chain</fullName>
        </recommendedName>
    </component>
</protein>
<keyword evidence="14" id="KW-1185">Reference proteome</keyword>
<gene>
    <name evidence="11" type="primary">psd</name>
    <name evidence="13" type="ORF">C882_0769</name>
</gene>
<dbReference type="EMBL" id="ANHY01000015">
    <property type="protein sequence ID" value="EKV28558.1"/>
    <property type="molecule type" value="Genomic_DNA"/>
</dbReference>
<dbReference type="EC" id="4.1.1.65" evidence="11"/>
<keyword evidence="8 11" id="KW-0456">Lyase</keyword>
<evidence type="ECO:0000256" key="7">
    <source>
        <dbReference type="ARBA" id="ARBA00023209"/>
    </source>
</evidence>
<dbReference type="GO" id="GO:0006646">
    <property type="term" value="P:phosphatidylethanolamine biosynthetic process"/>
    <property type="evidence" value="ECO:0007669"/>
    <property type="project" value="UniProtKB-UniRule"/>
</dbReference>
<reference evidence="13 14" key="1">
    <citation type="journal article" date="2013" name="Genome Announc.">
        <title>Draft Genome Sequence of an Alphaproteobacterium, Caenispirillum salinarum AK4(T), Isolated from a Solar Saltern.</title>
        <authorList>
            <person name="Khatri I."/>
            <person name="Singh A."/>
            <person name="Korpole S."/>
            <person name="Pinnaka A.K."/>
            <person name="Subramanian S."/>
        </authorList>
    </citation>
    <scope>NUCLEOTIDE SEQUENCE [LARGE SCALE GENOMIC DNA]</scope>
    <source>
        <strain evidence="13 14">AK4</strain>
    </source>
</reference>
<evidence type="ECO:0000256" key="9">
    <source>
        <dbReference type="ARBA" id="ARBA00023264"/>
    </source>
</evidence>
<proteinExistence type="inferred from homology"/>
<evidence type="ECO:0000256" key="11">
    <source>
        <dbReference type="HAMAP-Rule" id="MF_00664"/>
    </source>
</evidence>
<keyword evidence="2 11" id="KW-0444">Lipid biosynthesis</keyword>
<keyword evidence="12" id="KW-1133">Transmembrane helix</keyword>
<keyword evidence="12" id="KW-0812">Transmembrane</keyword>
<evidence type="ECO:0000256" key="5">
    <source>
        <dbReference type="ARBA" id="ARBA00023136"/>
    </source>
</evidence>
<evidence type="ECO:0000256" key="2">
    <source>
        <dbReference type="ARBA" id="ARBA00022516"/>
    </source>
</evidence>
<keyword evidence="3 11" id="KW-0210">Decarboxylase</keyword>
<keyword evidence="4 11" id="KW-0443">Lipid metabolism</keyword>
<evidence type="ECO:0000256" key="8">
    <source>
        <dbReference type="ARBA" id="ARBA00023239"/>
    </source>
</evidence>
<evidence type="ECO:0000256" key="3">
    <source>
        <dbReference type="ARBA" id="ARBA00022793"/>
    </source>
</evidence>
<dbReference type="GO" id="GO:0005886">
    <property type="term" value="C:plasma membrane"/>
    <property type="evidence" value="ECO:0007669"/>
    <property type="project" value="UniProtKB-SubCell"/>
</dbReference>
<comment type="pathway">
    <text evidence="11">Phospholipid metabolism; phosphatidylethanolamine biosynthesis; phosphatidylethanolamine from CDP-diacylglycerol: step 2/2.</text>
</comment>
<evidence type="ECO:0000256" key="6">
    <source>
        <dbReference type="ARBA" id="ARBA00023145"/>
    </source>
</evidence>
<dbReference type="OrthoDB" id="9790893at2"/>
<feature type="transmembrane region" description="Helical" evidence="12">
    <location>
        <begin position="24"/>
        <end position="57"/>
    </location>
</feature>
<dbReference type="InterPro" id="IPR033175">
    <property type="entry name" value="PSD-A"/>
</dbReference>
<comment type="subunit">
    <text evidence="11">Heterodimer of a large membrane-associated beta subunit and a small pyruvoyl-containing alpha subunit.</text>
</comment>
<keyword evidence="6 11" id="KW-0865">Zymogen</keyword>
<keyword evidence="1 11" id="KW-1003">Cell membrane</keyword>
<comment type="function">
    <text evidence="11">Catalyzes the formation of phosphatidylethanolamine (PtdEtn) from phosphatidylserine (PtdSer).</text>
</comment>
<evidence type="ECO:0000313" key="13">
    <source>
        <dbReference type="EMBL" id="EKV28558.1"/>
    </source>
</evidence>
<comment type="similarity">
    <text evidence="11">Belongs to the phosphatidylserine decarboxylase family. PSD-A subfamily.</text>
</comment>
<keyword evidence="9 11" id="KW-1208">Phospholipid metabolism</keyword>
<evidence type="ECO:0000313" key="14">
    <source>
        <dbReference type="Proteomes" id="UP000009881"/>
    </source>
</evidence>
<dbReference type="PATRIC" id="fig|1238182.3.peg.2983"/>
<dbReference type="HAMAP" id="MF_00664">
    <property type="entry name" value="PS_decarb_PSD_A"/>
    <property type="match status" value="1"/>
</dbReference>
<dbReference type="InterPro" id="IPR003817">
    <property type="entry name" value="PS_Dcarbxylase"/>
</dbReference>
<comment type="subcellular location">
    <subcellularLocation>
        <location evidence="11">Cell membrane</location>
        <topology evidence="11">Peripheral membrane protein</topology>
    </subcellularLocation>
</comment>
<dbReference type="AlphaFoldDB" id="K9HDI3"/>
<feature type="chain" id="PRO_5023297120" description="Phosphatidylserine decarboxylase beta chain" evidence="11">
    <location>
        <begin position="1"/>
        <end position="193"/>
    </location>
</feature>
<dbReference type="GO" id="GO:0004609">
    <property type="term" value="F:phosphatidylserine decarboxylase activity"/>
    <property type="evidence" value="ECO:0007669"/>
    <property type="project" value="UniProtKB-UniRule"/>
</dbReference>
<comment type="caution">
    <text evidence="13">The sequence shown here is derived from an EMBL/GenBank/DDBJ whole genome shotgun (WGS) entry which is preliminary data.</text>
</comment>
<dbReference type="STRING" id="1238182.C882_0769"/>
<dbReference type="eggNOG" id="COG0688">
    <property type="taxonomic scope" value="Bacteria"/>
</dbReference>
<feature type="site" description="Cleavage (non-hydrolytic); by autocatalysis" evidence="11">
    <location>
        <begin position="193"/>
        <end position="194"/>
    </location>
</feature>
<accession>K9HDI3</accession>
<evidence type="ECO:0000256" key="10">
    <source>
        <dbReference type="ARBA" id="ARBA00023317"/>
    </source>
</evidence>
<feature type="modified residue" description="Pyruvic acid (Ser); by autocatalysis" evidence="11">
    <location>
        <position position="194"/>
    </location>
</feature>
<dbReference type="PANTHER" id="PTHR35809">
    <property type="entry name" value="ARCHAETIDYLSERINE DECARBOXYLASE PROENZYME-RELATED"/>
    <property type="match status" value="1"/>
</dbReference>
<feature type="active site" description="Schiff-base intermediate with substrate; via pyruvic acid" evidence="11">
    <location>
        <position position="194"/>
    </location>
</feature>
<dbReference type="NCBIfam" id="NF003678">
    <property type="entry name" value="PRK05305.1-2"/>
    <property type="match status" value="1"/>
</dbReference>
<dbReference type="NCBIfam" id="NF003677">
    <property type="entry name" value="PRK05305.1-1"/>
    <property type="match status" value="1"/>
</dbReference>
<dbReference type="UniPathway" id="UPA00558">
    <property type="reaction ID" value="UER00616"/>
</dbReference>
<keyword evidence="10 11" id="KW-0670">Pyruvate</keyword>
<dbReference type="RefSeq" id="WP_009541426.1">
    <property type="nucleotide sequence ID" value="NZ_ANHY01000015.1"/>
</dbReference>
<keyword evidence="7 11" id="KW-0594">Phospholipid biosynthesis</keyword>
<comment type="cofactor">
    <cofactor evidence="11">
        <name>pyruvate</name>
        <dbReference type="ChEBI" id="CHEBI:15361"/>
    </cofactor>
    <text evidence="11">Binds 1 pyruvoyl group covalently per subunit.</text>
</comment>
<comment type="catalytic activity">
    <reaction evidence="11">
        <text>a 1,2-diacyl-sn-glycero-3-phospho-L-serine + H(+) = a 1,2-diacyl-sn-glycero-3-phosphoethanolamine + CO2</text>
        <dbReference type="Rhea" id="RHEA:20828"/>
        <dbReference type="ChEBI" id="CHEBI:15378"/>
        <dbReference type="ChEBI" id="CHEBI:16526"/>
        <dbReference type="ChEBI" id="CHEBI:57262"/>
        <dbReference type="ChEBI" id="CHEBI:64612"/>
        <dbReference type="EC" id="4.1.1.65"/>
    </reaction>
</comment>
<evidence type="ECO:0000256" key="4">
    <source>
        <dbReference type="ARBA" id="ARBA00023098"/>
    </source>
</evidence>
<dbReference type="NCBIfam" id="NF003679">
    <property type="entry name" value="PRK05305.1-3"/>
    <property type="match status" value="1"/>
</dbReference>
<name>K9HDI3_9PROT</name>
<dbReference type="Pfam" id="PF02666">
    <property type="entry name" value="PS_Dcarbxylase"/>
    <property type="match status" value="1"/>
</dbReference>
<keyword evidence="5 11" id="KW-0472">Membrane</keyword>
<dbReference type="PANTHER" id="PTHR35809:SF1">
    <property type="entry name" value="ARCHAETIDYLSERINE DECARBOXYLASE PROENZYME-RELATED"/>
    <property type="match status" value="1"/>
</dbReference>
<dbReference type="Proteomes" id="UP000009881">
    <property type="component" value="Unassembled WGS sequence"/>
</dbReference>